<dbReference type="InterPro" id="IPR002784">
    <property type="entry name" value="Ribosomal_eL14_dom"/>
</dbReference>
<dbReference type="GO" id="GO:0003735">
    <property type="term" value="F:structural constituent of ribosome"/>
    <property type="evidence" value="ECO:0007669"/>
    <property type="project" value="InterPro"/>
</dbReference>
<dbReference type="Gene3D" id="2.30.30.30">
    <property type="match status" value="1"/>
</dbReference>
<dbReference type="GO" id="GO:0006412">
    <property type="term" value="P:translation"/>
    <property type="evidence" value="ECO:0007669"/>
    <property type="project" value="InterPro"/>
</dbReference>
<reference evidence="8" key="1">
    <citation type="submission" date="2018-11" db="EMBL/GenBank/DDBJ databases">
        <authorList>
            <person name="Alioto T."/>
            <person name="Alioto T."/>
        </authorList>
    </citation>
    <scope>NUCLEOTIDE SEQUENCE</scope>
</reference>
<dbReference type="InterPro" id="IPR014722">
    <property type="entry name" value="Rib_uL2_dom2"/>
</dbReference>
<dbReference type="CDD" id="cd23702">
    <property type="entry name" value="eL14"/>
    <property type="match status" value="1"/>
</dbReference>
<comment type="caution">
    <text evidence="8">The sequence shown here is derived from an EMBL/GenBank/DDBJ whole genome shotgun (WGS) entry which is preliminary data.</text>
</comment>
<dbReference type="Pfam" id="PF01929">
    <property type="entry name" value="Ribosomal_L14e"/>
    <property type="match status" value="1"/>
</dbReference>
<comment type="similarity">
    <text evidence="1">Belongs to the eukaryotic ribosomal protein eL14 family.</text>
</comment>
<keyword evidence="3" id="KW-0687">Ribonucleoprotein</keyword>
<feature type="domain" description="Large ribosomal subunit protein eL14" evidence="7">
    <location>
        <begin position="60"/>
        <end position="133"/>
    </location>
</feature>
<name>A0A8B6G756_MYTGA</name>
<gene>
    <name evidence="8" type="ORF">MGAL_10B086281</name>
</gene>
<dbReference type="Proteomes" id="UP000596742">
    <property type="component" value="Unassembled WGS sequence"/>
</dbReference>
<dbReference type="GO" id="GO:0022625">
    <property type="term" value="C:cytosolic large ribosomal subunit"/>
    <property type="evidence" value="ECO:0007669"/>
    <property type="project" value="TreeGrafter"/>
</dbReference>
<dbReference type="OrthoDB" id="1875589at2759"/>
<dbReference type="Gene3D" id="6.10.250.2270">
    <property type="match status" value="1"/>
</dbReference>
<evidence type="ECO:0000313" key="8">
    <source>
        <dbReference type="EMBL" id="VDI59691.1"/>
    </source>
</evidence>
<dbReference type="InterPro" id="IPR008991">
    <property type="entry name" value="Translation_prot_SH3-like_sf"/>
</dbReference>
<evidence type="ECO:0000259" key="7">
    <source>
        <dbReference type="Pfam" id="PF01929"/>
    </source>
</evidence>
<dbReference type="PANTHER" id="PTHR11127">
    <property type="entry name" value="60S RIBOSOMAL PROTEIN L14"/>
    <property type="match status" value="1"/>
</dbReference>
<evidence type="ECO:0000256" key="3">
    <source>
        <dbReference type="ARBA" id="ARBA00023274"/>
    </source>
</evidence>
<dbReference type="SUPFAM" id="SSF50104">
    <property type="entry name" value="Translation proteins SH3-like domain"/>
    <property type="match status" value="1"/>
</dbReference>
<keyword evidence="9" id="KW-1185">Reference proteome</keyword>
<evidence type="ECO:0000256" key="2">
    <source>
        <dbReference type="ARBA" id="ARBA00022980"/>
    </source>
</evidence>
<sequence>MFTLLHIFKLIIALFQLRFVEIGRVAYIAYGPDQGKLCAIVDVIDQNRALIDGPCTGVSRKQINFKNIHLTGIRISMPRSLRTGLLKKKWESEKVQEQWGKTTWAQKIANRELRSKLSDFDRFKLMKAKQARNRLINVEYGKLRLQAKKAPAKPKRIRKRPSKK</sequence>
<feature type="chain" id="PRO_5032304319" description="Large ribosomal subunit protein eL14" evidence="6">
    <location>
        <begin position="23"/>
        <end position="164"/>
    </location>
</feature>
<keyword evidence="2 8" id="KW-0689">Ribosomal protein</keyword>
<accession>A0A8B6G756</accession>
<evidence type="ECO:0000256" key="1">
    <source>
        <dbReference type="ARBA" id="ARBA00006592"/>
    </source>
</evidence>
<evidence type="ECO:0000256" key="4">
    <source>
        <dbReference type="ARBA" id="ARBA00035215"/>
    </source>
</evidence>
<evidence type="ECO:0000256" key="5">
    <source>
        <dbReference type="ARBA" id="ARBA00035318"/>
    </source>
</evidence>
<organism evidence="8 9">
    <name type="scientific">Mytilus galloprovincialis</name>
    <name type="common">Mediterranean mussel</name>
    <dbReference type="NCBI Taxonomy" id="29158"/>
    <lineage>
        <taxon>Eukaryota</taxon>
        <taxon>Metazoa</taxon>
        <taxon>Spiralia</taxon>
        <taxon>Lophotrochozoa</taxon>
        <taxon>Mollusca</taxon>
        <taxon>Bivalvia</taxon>
        <taxon>Autobranchia</taxon>
        <taxon>Pteriomorphia</taxon>
        <taxon>Mytilida</taxon>
        <taxon>Mytiloidea</taxon>
        <taxon>Mytilidae</taxon>
        <taxon>Mytilinae</taxon>
        <taxon>Mytilus</taxon>
    </lineage>
</organism>
<dbReference type="GO" id="GO:0003723">
    <property type="term" value="F:RNA binding"/>
    <property type="evidence" value="ECO:0007669"/>
    <property type="project" value="InterPro"/>
</dbReference>
<dbReference type="GO" id="GO:0042273">
    <property type="term" value="P:ribosomal large subunit biogenesis"/>
    <property type="evidence" value="ECO:0007669"/>
    <property type="project" value="TreeGrafter"/>
</dbReference>
<protein>
    <recommendedName>
        <fullName evidence="4">Large ribosomal subunit protein eL14</fullName>
    </recommendedName>
    <alternativeName>
        <fullName evidence="5">60S ribosomal protein L14</fullName>
    </alternativeName>
</protein>
<dbReference type="EMBL" id="UYJE01007977">
    <property type="protein sequence ID" value="VDI59691.1"/>
    <property type="molecule type" value="Genomic_DNA"/>
</dbReference>
<dbReference type="InterPro" id="IPR039660">
    <property type="entry name" value="Ribosomal_eL14"/>
</dbReference>
<evidence type="ECO:0000313" key="9">
    <source>
        <dbReference type="Proteomes" id="UP000596742"/>
    </source>
</evidence>
<dbReference type="PANTHER" id="PTHR11127:SF2">
    <property type="entry name" value="LARGE RIBOSOMAL SUBUNIT PROTEIN EL14"/>
    <property type="match status" value="1"/>
</dbReference>
<feature type="signal peptide" evidence="6">
    <location>
        <begin position="1"/>
        <end position="22"/>
    </location>
</feature>
<proteinExistence type="inferred from homology"/>
<keyword evidence="6" id="KW-0732">Signal</keyword>
<evidence type="ECO:0000256" key="6">
    <source>
        <dbReference type="SAM" id="SignalP"/>
    </source>
</evidence>
<dbReference type="AlphaFoldDB" id="A0A8B6G756"/>